<dbReference type="Gene3D" id="3.40.50.2300">
    <property type="match status" value="1"/>
</dbReference>
<protein>
    <recommendedName>
        <fullName evidence="2">Response regulatory domain-containing protein</fullName>
    </recommendedName>
</protein>
<proteinExistence type="predicted"/>
<name>A0ABT0K1X4_9ACTN</name>
<evidence type="ECO:0000313" key="4">
    <source>
        <dbReference type="Proteomes" id="UP001201873"/>
    </source>
</evidence>
<sequence>MQVEAGHDTTPKTILVYADRAEVRARVIAALGRRPTRDLAPLEFVEAATAAEAIGVVDHHEADLCVFDAEATPSGGMGLCRQLKNEVTDCPPAVLLIARPDDRWLATWSQADAVVAHPVDPAQLTEAVVTLLRARAGGAAARRPLTGAQLAG</sequence>
<comment type="caution">
    <text evidence="3">The sequence shown here is derived from an EMBL/GenBank/DDBJ whole genome shotgun (WGS) entry which is preliminary data.</text>
</comment>
<accession>A0ABT0K1X4</accession>
<dbReference type="Proteomes" id="UP001201873">
    <property type="component" value="Unassembled WGS sequence"/>
</dbReference>
<evidence type="ECO:0000256" key="1">
    <source>
        <dbReference type="PROSITE-ProRule" id="PRU00169"/>
    </source>
</evidence>
<evidence type="ECO:0000313" key="3">
    <source>
        <dbReference type="EMBL" id="MCK9877805.1"/>
    </source>
</evidence>
<dbReference type="SUPFAM" id="SSF52172">
    <property type="entry name" value="CheY-like"/>
    <property type="match status" value="1"/>
</dbReference>
<feature type="domain" description="Response regulatory" evidence="2">
    <location>
        <begin position="13"/>
        <end position="132"/>
    </location>
</feature>
<organism evidence="3 4">
    <name type="scientific">Frankia umida</name>
    <dbReference type="NCBI Taxonomy" id="573489"/>
    <lineage>
        <taxon>Bacteria</taxon>
        <taxon>Bacillati</taxon>
        <taxon>Actinomycetota</taxon>
        <taxon>Actinomycetes</taxon>
        <taxon>Frankiales</taxon>
        <taxon>Frankiaceae</taxon>
        <taxon>Frankia</taxon>
    </lineage>
</organism>
<dbReference type="EMBL" id="JALKFT010000021">
    <property type="protein sequence ID" value="MCK9877805.1"/>
    <property type="molecule type" value="Genomic_DNA"/>
</dbReference>
<dbReference type="PROSITE" id="PS50110">
    <property type="entry name" value="RESPONSE_REGULATORY"/>
    <property type="match status" value="1"/>
</dbReference>
<gene>
    <name evidence="3" type="ORF">MXD59_18830</name>
</gene>
<reference evidence="3 4" key="1">
    <citation type="submission" date="2022-04" db="EMBL/GenBank/DDBJ databases">
        <title>Genome diversity in the genus Frankia.</title>
        <authorList>
            <person name="Carlos-Shanley C."/>
            <person name="Hahn D."/>
        </authorList>
    </citation>
    <scope>NUCLEOTIDE SEQUENCE [LARGE SCALE GENOMIC DNA]</scope>
    <source>
        <strain evidence="3 4">Ag45/Mut15</strain>
    </source>
</reference>
<keyword evidence="1" id="KW-0597">Phosphoprotein</keyword>
<dbReference type="InterPro" id="IPR001789">
    <property type="entry name" value="Sig_transdc_resp-reg_receiver"/>
</dbReference>
<evidence type="ECO:0000259" key="2">
    <source>
        <dbReference type="PROSITE" id="PS50110"/>
    </source>
</evidence>
<dbReference type="InterPro" id="IPR011006">
    <property type="entry name" value="CheY-like_superfamily"/>
</dbReference>
<keyword evidence="4" id="KW-1185">Reference proteome</keyword>
<dbReference type="RefSeq" id="WP_248825982.1">
    <property type="nucleotide sequence ID" value="NZ_JALKFT010000021.1"/>
</dbReference>
<feature type="modified residue" description="4-aspartylphosphate" evidence="1">
    <location>
        <position position="68"/>
    </location>
</feature>